<dbReference type="Pfam" id="PF05947">
    <property type="entry name" value="T6SS_TssF"/>
    <property type="match status" value="1"/>
</dbReference>
<dbReference type="PIRSF" id="PIRSF028304">
    <property type="entry name" value="UCP028304"/>
    <property type="match status" value="1"/>
</dbReference>
<proteinExistence type="predicted"/>
<organism evidence="1 2">
    <name type="scientific">Photorhabdus hindustanensis</name>
    <dbReference type="NCBI Taxonomy" id="2918802"/>
    <lineage>
        <taxon>Bacteria</taxon>
        <taxon>Pseudomonadati</taxon>
        <taxon>Pseudomonadota</taxon>
        <taxon>Gammaproteobacteria</taxon>
        <taxon>Enterobacterales</taxon>
        <taxon>Morganellaceae</taxon>
        <taxon>Photorhabdus</taxon>
    </lineage>
</organism>
<dbReference type="EMBL" id="PUWT01000011">
    <property type="protein sequence ID" value="PQQ28149.1"/>
    <property type="molecule type" value="Genomic_DNA"/>
</dbReference>
<dbReference type="Proteomes" id="UP000239550">
    <property type="component" value="Unassembled WGS sequence"/>
</dbReference>
<gene>
    <name evidence="1" type="ORF">C6H66_04945</name>
</gene>
<dbReference type="PANTHER" id="PTHR35370">
    <property type="entry name" value="CYTOPLASMIC PROTEIN-RELATED-RELATED"/>
    <property type="match status" value="1"/>
</dbReference>
<evidence type="ECO:0000313" key="2">
    <source>
        <dbReference type="Proteomes" id="UP000239550"/>
    </source>
</evidence>
<keyword evidence="2" id="KW-1185">Reference proteome</keyword>
<dbReference type="PANTHER" id="PTHR35370:SF1">
    <property type="entry name" value="TYPE VI SECRETION SYSTEM COMPONENT TSSF1"/>
    <property type="match status" value="1"/>
</dbReference>
<evidence type="ECO:0000313" key="1">
    <source>
        <dbReference type="EMBL" id="PQQ28149.1"/>
    </source>
</evidence>
<name>A0A2S8Q6C6_9GAMM</name>
<evidence type="ECO:0008006" key="3">
    <source>
        <dbReference type="Google" id="ProtNLM"/>
    </source>
</evidence>
<comment type="caution">
    <text evidence="1">The sequence shown here is derived from an EMBL/GenBank/DDBJ whole genome shotgun (WGS) entry which is preliminary data.</text>
</comment>
<sequence>MITKNTKVDMKNFEDFYREALSQIKHDLSNAAQEHPHLDPFTSESGDPDILRVLEGFALITAGLQQKIDDGFPEVVNPLLRKVWPIPLHPIPSTSIVQLDIQPGSMTETTNIAKGSEISAIQQNQSITFRTTQDISIEPITLINKTLTHSGDKSLISLTFQYHGQTPHWKTGQITLFLGEDQKLASLLTKYIDQSLNNTYLKTSLKETEMWLAIEIAPRLKENLVLPRPHDYFWPLQVLYEYLYLPHVNDFMSFDLSEEIAELPLGEDKQFTIILEFDCNIPIEDITPAFIPHCVPVINLAPARTKPITFEKGKSRYVLAANEIFSIDNIKLQSDPDGTSEGSAHSVPLINSEQLAACHFAEPGDNILLFNHIREESPFGGNQINLTFYDHQAKPVTKHHYREFYCQYHRYHTQARTLGIGQICIPSEQIPSHIQARNIVSASKDLPAVVNSHQHWPILSLLSIGPFFLSHIESVRSLVKQLDTFAHLDAPRSRHIQRMADGLSAIYLEPYYHFDKGIPVRGQAITLRMTPENYEHEGEMYAFAKTLHTAFSLCFVETSFHRLTVINNDTNEYWEFYNMPGHQKIM</sequence>
<accession>A0A2S8Q6C6</accession>
<dbReference type="InterPro" id="IPR010272">
    <property type="entry name" value="T6SS_TssF"/>
</dbReference>
<reference evidence="1 2" key="1">
    <citation type="submission" date="2018-02" db="EMBL/GenBank/DDBJ databases">
        <title>Five New Genomes of Indian Photorhabdus Isolates TSA.</title>
        <authorList>
            <person name="Dubay B."/>
            <person name="Somvanshi V.S."/>
        </authorList>
    </citation>
    <scope>NUCLEOTIDE SEQUENCE [LARGE SCALE GENOMIC DNA]</scope>
    <source>
        <strain evidence="1 2">H1</strain>
    </source>
</reference>
<dbReference type="AlphaFoldDB" id="A0A2S8Q6C6"/>
<protein>
    <recommendedName>
        <fullName evidence="3">Type VI secretion system baseplate subunit TssF</fullName>
    </recommendedName>
</protein>